<dbReference type="GO" id="GO:0017108">
    <property type="term" value="F:5'-flap endonuclease activity"/>
    <property type="evidence" value="ECO:0007669"/>
    <property type="project" value="TreeGrafter"/>
</dbReference>
<dbReference type="Pfam" id="PF00867">
    <property type="entry name" value="XPG_I"/>
    <property type="match status" value="1"/>
</dbReference>
<dbReference type="PANTHER" id="PTHR11081:SF72">
    <property type="entry name" value="HOLLIDAY JUNCTION RESOLVASE YEN1"/>
    <property type="match status" value="1"/>
</dbReference>
<dbReference type="GO" id="GO:0005737">
    <property type="term" value="C:cytoplasm"/>
    <property type="evidence" value="ECO:0007669"/>
    <property type="project" value="EnsemblFungi"/>
</dbReference>
<dbReference type="eggNOG" id="KOG2520">
    <property type="taxonomic scope" value="Eukaryota"/>
</dbReference>
<dbReference type="EMBL" id="HE612856">
    <property type="protein sequence ID" value="CCE61668.1"/>
    <property type="molecule type" value="Genomic_DNA"/>
</dbReference>
<organism evidence="2 3">
    <name type="scientific">Tetrapisispora phaffii (strain ATCC 24235 / CBS 4417 / NBRC 1672 / NRRL Y-8282 / UCD 70-5)</name>
    <name type="common">Yeast</name>
    <name type="synonym">Fabospora phaffii</name>
    <dbReference type="NCBI Taxonomy" id="1071381"/>
    <lineage>
        <taxon>Eukaryota</taxon>
        <taxon>Fungi</taxon>
        <taxon>Dikarya</taxon>
        <taxon>Ascomycota</taxon>
        <taxon>Saccharomycotina</taxon>
        <taxon>Saccharomycetes</taxon>
        <taxon>Saccharomycetales</taxon>
        <taxon>Saccharomycetaceae</taxon>
        <taxon>Tetrapisispora</taxon>
    </lineage>
</organism>
<dbReference type="InterPro" id="IPR036279">
    <property type="entry name" value="5-3_exonuclease_C_sf"/>
</dbReference>
<dbReference type="InterPro" id="IPR029060">
    <property type="entry name" value="PIN-like_dom_sf"/>
</dbReference>
<dbReference type="OrthoDB" id="2959108at2759"/>
<dbReference type="RefSeq" id="XP_003684102.1">
    <property type="nucleotide sequence ID" value="XM_003684054.1"/>
</dbReference>
<sequence length="740" mass="85887">MGIPQVWEKLKQYTDNSRVPFKKFVADFYQERNRSPRIAIDCYQWLYECGFFIKDLPELQQVVNEQPSKPILNFISRIRDFLSLDITFILVFDGPMKPSFKNKHKLTNSLISNETLNIDLTNYKELWDNHLKSHLNFDHCMMNEYNNDTRAIKELKKLLKLFNISFIDSCGEAEAQCSWLQKNNFVDFVLSNDSDNILFGCTKILKNYSRYREDIGSTHVTKDNRPVRRNSKETYVTVVDMDKIALLANERFDKPAILLLTVFLGADYNKGIKGLGKEKSIILSSLRNPDFSNQFLSIFNSLNTSDLEQESKYQSFQQEITEYSRNNSLKLFGRNYKSLFSSPKLDGWPSKTAIMYYVNPFVIPNFEPSCFSKEYTNISGSSSFIEIDYNPIRNFLNDLEIKQIAYFDKWFCETLSISFLLKFIKLPNNNNLCKYMEIIEERVLKINNGEFEIDSWKIGFNPFLEKSGNIFSRESTDRNPIHVPHKDLSDSSRSLESTLIYGPTENKANKSHYLFYYWIAKNLIPKNNDLISNFYIQRRNSSPRKLSPKRVVKKSPSKAQTVQKNNLDSFLSKHASPIKIQIGTIFDNNKSKPYTTNEDDSPVIQPHKEVRRKLFVEEIEDDYYHWSSDSDSPIVYEQNDIVNKIKLSPKKERNHAVIDLTEDNNFIASNENSPLKEKKLSSEVYNKPNILSKEAQSFAPNKPEVHVPMLNKSISFLDDITTGLSFSYQSSSSNGTASPK</sequence>
<dbReference type="AlphaFoldDB" id="G8BP40"/>
<dbReference type="SUPFAM" id="SSF47807">
    <property type="entry name" value="5' to 3' exonuclease, C-terminal subdomain"/>
    <property type="match status" value="1"/>
</dbReference>
<dbReference type="SMART" id="SM00484">
    <property type="entry name" value="XPGI"/>
    <property type="match status" value="1"/>
</dbReference>
<reference evidence="2 3" key="1">
    <citation type="journal article" date="2011" name="Proc. Natl. Acad. Sci. U.S.A.">
        <title>Evolutionary erosion of yeast sex chromosomes by mating-type switching accidents.</title>
        <authorList>
            <person name="Gordon J.L."/>
            <person name="Armisen D."/>
            <person name="Proux-Wera E."/>
            <person name="Oheigeartaigh S.S."/>
            <person name="Byrne K.P."/>
            <person name="Wolfe K.H."/>
        </authorList>
    </citation>
    <scope>NUCLEOTIDE SEQUENCE [LARGE SCALE GENOMIC DNA]</scope>
    <source>
        <strain evidence="3">ATCC 24235 / CBS 4417 / NBRC 1672 / NRRL Y-8282 / UCD 70-5</strain>
    </source>
</reference>
<dbReference type="Gene3D" id="3.40.50.1010">
    <property type="entry name" value="5'-nuclease"/>
    <property type="match status" value="1"/>
</dbReference>
<dbReference type="GO" id="GO:0008821">
    <property type="term" value="F:crossover junction DNA endonuclease activity"/>
    <property type="evidence" value="ECO:0007669"/>
    <property type="project" value="EnsemblFungi"/>
</dbReference>
<evidence type="ECO:0000259" key="1">
    <source>
        <dbReference type="SMART" id="SM00484"/>
    </source>
</evidence>
<dbReference type="KEGG" id="tpf:TPHA_0A05940"/>
<name>G8BP40_TETPH</name>
<accession>G8BP40</accession>
<keyword evidence="3" id="KW-1185">Reference proteome</keyword>
<dbReference type="GeneID" id="11532363"/>
<dbReference type="CDD" id="cd09870">
    <property type="entry name" value="PIN_YEN1"/>
    <property type="match status" value="1"/>
</dbReference>
<dbReference type="InterPro" id="IPR006084">
    <property type="entry name" value="XPG/Rad2"/>
</dbReference>
<dbReference type="PRINTS" id="PR00853">
    <property type="entry name" value="XPGRADSUPER"/>
</dbReference>
<dbReference type="OMA" id="IMHYFHP"/>
<evidence type="ECO:0000313" key="3">
    <source>
        <dbReference type="Proteomes" id="UP000005666"/>
    </source>
</evidence>
<dbReference type="Proteomes" id="UP000005666">
    <property type="component" value="Chromosome 1"/>
</dbReference>
<dbReference type="STRING" id="1071381.G8BP40"/>
<gene>
    <name evidence="2" type="primary">TPHA0A05940</name>
    <name evidence="2" type="ordered locus">TPHA_0A05940</name>
</gene>
<dbReference type="HOGENOM" id="CLU_016401_0_0_1"/>
<feature type="domain" description="XPG-I" evidence="1">
    <location>
        <begin position="160"/>
        <end position="241"/>
    </location>
</feature>
<dbReference type="InterPro" id="IPR006086">
    <property type="entry name" value="XPG-I_dom"/>
</dbReference>
<evidence type="ECO:0000313" key="2">
    <source>
        <dbReference type="EMBL" id="CCE61668.1"/>
    </source>
</evidence>
<dbReference type="GO" id="GO:0051908">
    <property type="term" value="F:double-stranded DNA 5'-3' DNA exonuclease activity"/>
    <property type="evidence" value="ECO:0007669"/>
    <property type="project" value="EnsemblFungi"/>
</dbReference>
<dbReference type="SUPFAM" id="SSF88723">
    <property type="entry name" value="PIN domain-like"/>
    <property type="match status" value="1"/>
</dbReference>
<proteinExistence type="predicted"/>
<dbReference type="PANTHER" id="PTHR11081">
    <property type="entry name" value="FLAP ENDONUCLEASE FAMILY MEMBER"/>
    <property type="match status" value="1"/>
</dbReference>
<dbReference type="GO" id="GO:0005634">
    <property type="term" value="C:nucleus"/>
    <property type="evidence" value="ECO:0007669"/>
    <property type="project" value="EnsemblFungi"/>
</dbReference>
<dbReference type="GO" id="GO:0006281">
    <property type="term" value="P:DNA repair"/>
    <property type="evidence" value="ECO:0007669"/>
    <property type="project" value="EnsemblFungi"/>
</dbReference>
<protein>
    <recommendedName>
        <fullName evidence="1">XPG-I domain-containing protein</fullName>
    </recommendedName>
</protein>